<feature type="compositionally biased region" description="Basic and acidic residues" evidence="1">
    <location>
        <begin position="256"/>
        <end position="265"/>
    </location>
</feature>
<dbReference type="PROSITE" id="PS50837">
    <property type="entry name" value="NACHT"/>
    <property type="match status" value="1"/>
</dbReference>
<evidence type="ECO:0000259" key="2">
    <source>
        <dbReference type="PROSITE" id="PS50837"/>
    </source>
</evidence>
<evidence type="ECO:0000313" key="4">
    <source>
        <dbReference type="Proteomes" id="UP001138681"/>
    </source>
</evidence>
<evidence type="ECO:0000256" key="1">
    <source>
        <dbReference type="SAM" id="MobiDB-lite"/>
    </source>
</evidence>
<keyword evidence="4" id="KW-1185">Reference proteome</keyword>
<feature type="domain" description="NACHT" evidence="2">
    <location>
        <begin position="305"/>
        <end position="437"/>
    </location>
</feature>
<gene>
    <name evidence="3" type="ORF">KCG46_05360</name>
</gene>
<dbReference type="RefSeq" id="WP_218404258.1">
    <property type="nucleotide sequence ID" value="NZ_JAGSPC010000001.1"/>
</dbReference>
<organism evidence="3 4">
    <name type="scientific">Erythrobacter crassostreae</name>
    <dbReference type="NCBI Taxonomy" id="2828328"/>
    <lineage>
        <taxon>Bacteria</taxon>
        <taxon>Pseudomonadati</taxon>
        <taxon>Pseudomonadota</taxon>
        <taxon>Alphaproteobacteria</taxon>
        <taxon>Sphingomonadales</taxon>
        <taxon>Erythrobacteraceae</taxon>
        <taxon>Erythrobacter/Porphyrobacter group</taxon>
        <taxon>Erythrobacter</taxon>
    </lineage>
</organism>
<evidence type="ECO:0000313" key="3">
    <source>
        <dbReference type="EMBL" id="MBV7259004.1"/>
    </source>
</evidence>
<sequence>MTYSTPPNDSTVLSPPDMSRPNLPVQSKVQVLPMGELTWENFERLCHRLIQQKGQIEYCRRFGLQGEAQEGIDIFARQSNGRYHCAQVKKHKRFGASKIREAVDLFVAGEWLKQSDGFELIVQASLSSTSAQKEIEKQTRRLEGKGVKFRAIDGELLSSVLRDHSTIVDDFFGRHWVEAFLGRECAESLGARLDGGEFAKVRLQLANVYHSQFHLFDPGSFGSISDAGTNPPLSLLERFEVPDIYVNETAGPFADDSERSSKDDEASGDLSGRSGVYPDSSISRPGVGQKRIRRTTADRWLADGSCFFLLGEAGSGKSTLLRVIALQVLASELNAAQLISRWSDLLPIYVPFARWAAMTAKQGGSVGIKEMARLHLQPFLTTELGDLIDRAIDEKRALLLVDGMDEWANEQSARTALSTFLASVDAHELPAIVSGRPRGADRIGAVPSGWSRGTIAPLSKEQQVAIAHRWFERHLAPGNDRSSHRAAIERARSFSSEVSSDPSLVTIATVPLLLVGLITLALRGQILPRTRPEIYNQLVRVLLEIHPTNRATASGDTENRLDQAVDPDQRRAAFGRLAHALREEAGGGSLAKQKARNILTSYLTSLDSYALSEAQALSVANEMLAVNAETQGLVVEKSQGEFGFVHASFEEFLSAEYLAGLPFDHIAKFVVEQAAEPRWRNVIVHLLSGLARRDEIERLVQEIEQRETDKYSEYNLARLLDDIAIGIASKAPVTAKRLVSESIKRVEMEDWMPARRHSLDTLLAGWSDPILSETIEPKLPRWYPSRLSHGASLIEALRTWSPSPQLSEVLWKALRDEDQATQRTAAAVLIHHFGKDQATKQELIDALSQTSSLSTAAAYLECLALGWGEDSSLRPLFEEAANHEQSDLQIVGILGLASQGELQSERRDALLRATGFWAGISYPHRDLAAALLMKHWYDDDELISSALDHQGHRHDSPWEHDVAVAFLMEGAGEREDVRKWIRKELESEFPFNIFRDDRVWGHVGRIAEMDDKIRELANAYWCDAKRTLISVHKSINYVVHVADKPVAEALCTVLSERDGMNRYWAVCALLNGWGRDHPDVRNTFDQIASWDDQNLVDVAAFVPEIFGDKEKARSRLLRMADLPDLRRDMLAHGLVSAGCDGSDDDAVKAIMAESRHKGKVFSPTSTLFSNFAANRRVRELAMVCLSDRDPPLAAIATGFQDDPEIADLILGMATPLPTELRAQIIEAAAQAPQGTNLANLLREPLRESDADLRALATIALCANTEDTAIEQLEAYLMDGALSVGPNYDEVRAASLAGLATIGKLDCIASIKEGEKLARLSTGRMIDEIPSVNRALCGSHESLQKAFGPSLQERFDSGVSGPQYANMLCEAPDASASSQRAFLELAETKSLPRTARAMRSLARLSPKSEILLASCMEAMSSGEHGNQGLSEKAEIAHILLEQFPDIEHVRECLSGLGGFGFSTTDTIPLAIYDPGHQSLPAFPLEENLAHQLGGWTLNALLACHVASAEQIANFVAELVTRKWRNQFDGQVLANRSVIARLRNDEEAAFRFGQEIQVNSNPEVTGNFARYLISAGRFDSAARERVVELLADIRSKQTIPLSGYDAIANEWRSIAAILLDALSSETEAGRAL</sequence>
<dbReference type="Proteomes" id="UP001138681">
    <property type="component" value="Unassembled WGS sequence"/>
</dbReference>
<accession>A0A9X1F2L1</accession>
<feature type="compositionally biased region" description="Polar residues" evidence="1">
    <location>
        <begin position="1"/>
        <end position="13"/>
    </location>
</feature>
<feature type="region of interest" description="Disordered" evidence="1">
    <location>
        <begin position="250"/>
        <end position="290"/>
    </location>
</feature>
<feature type="region of interest" description="Disordered" evidence="1">
    <location>
        <begin position="1"/>
        <end position="22"/>
    </location>
</feature>
<protein>
    <submittedName>
        <fullName evidence="3">NACHT domain-containing protein</fullName>
    </submittedName>
</protein>
<proteinExistence type="predicted"/>
<dbReference type="InterPro" id="IPR007111">
    <property type="entry name" value="NACHT_NTPase"/>
</dbReference>
<comment type="caution">
    <text evidence="3">The sequence shown here is derived from an EMBL/GenBank/DDBJ whole genome shotgun (WGS) entry which is preliminary data.</text>
</comment>
<dbReference type="Pfam" id="PF05729">
    <property type="entry name" value="NACHT"/>
    <property type="match status" value="1"/>
</dbReference>
<reference evidence="3" key="1">
    <citation type="submission" date="2021-04" db="EMBL/GenBank/DDBJ databases">
        <authorList>
            <person name="Pira H."/>
            <person name="Risdian C."/>
            <person name="Wink J."/>
        </authorList>
    </citation>
    <scope>NUCLEOTIDE SEQUENCE</scope>
    <source>
        <strain evidence="3">WH158</strain>
    </source>
</reference>
<dbReference type="EMBL" id="JAGSPC010000001">
    <property type="protein sequence ID" value="MBV7259004.1"/>
    <property type="molecule type" value="Genomic_DNA"/>
</dbReference>
<name>A0A9X1F2L1_9SPHN</name>